<dbReference type="AlphaFoldDB" id="J3LHI4"/>
<accession>J3LHI4</accession>
<reference evidence="2" key="1">
    <citation type="submission" date="2013-04" db="UniProtKB">
        <authorList>
            <consortium name="EnsemblPlants"/>
        </authorList>
    </citation>
    <scope>IDENTIFICATION</scope>
</reference>
<keyword evidence="3" id="KW-1185">Reference proteome</keyword>
<dbReference type="Proteomes" id="UP000006038">
    <property type="component" value="Unassembled WGS sequence"/>
</dbReference>
<feature type="transmembrane region" description="Helical" evidence="1">
    <location>
        <begin position="41"/>
        <end position="62"/>
    </location>
</feature>
<evidence type="ECO:0000256" key="1">
    <source>
        <dbReference type="SAM" id="Phobius"/>
    </source>
</evidence>
<keyword evidence="1" id="KW-0472">Membrane</keyword>
<evidence type="ECO:0000313" key="3">
    <source>
        <dbReference type="Proteomes" id="UP000006038"/>
    </source>
</evidence>
<protein>
    <submittedName>
        <fullName evidence="2">Uncharacterized protein</fullName>
    </submittedName>
</protein>
<keyword evidence="1" id="KW-1133">Transmembrane helix</keyword>
<organism evidence="2">
    <name type="scientific">Oryza brachyantha</name>
    <name type="common">malo sina</name>
    <dbReference type="NCBI Taxonomy" id="4533"/>
    <lineage>
        <taxon>Eukaryota</taxon>
        <taxon>Viridiplantae</taxon>
        <taxon>Streptophyta</taxon>
        <taxon>Embryophyta</taxon>
        <taxon>Tracheophyta</taxon>
        <taxon>Spermatophyta</taxon>
        <taxon>Magnoliopsida</taxon>
        <taxon>Liliopsida</taxon>
        <taxon>Poales</taxon>
        <taxon>Poaceae</taxon>
        <taxon>BOP clade</taxon>
        <taxon>Oryzoideae</taxon>
        <taxon>Oryzeae</taxon>
        <taxon>Oryzinae</taxon>
        <taxon>Oryza</taxon>
    </lineage>
</organism>
<dbReference type="Gramene" id="OB02G41010.1">
    <property type="protein sequence ID" value="OB02G41010.1"/>
    <property type="gene ID" value="OB02G41010"/>
</dbReference>
<dbReference type="HOGENOM" id="CLU_1962987_0_0_1"/>
<name>J3LHI4_ORYBR</name>
<evidence type="ECO:0000313" key="2">
    <source>
        <dbReference type="EnsemblPlants" id="OB02G41010.1"/>
    </source>
</evidence>
<keyword evidence="1" id="KW-0812">Transmembrane</keyword>
<dbReference type="EnsemblPlants" id="OB02G41010.1">
    <property type="protein sequence ID" value="OB02G41010.1"/>
    <property type="gene ID" value="OB02G41010"/>
</dbReference>
<proteinExistence type="predicted"/>
<sequence>MLYVSWKLSMETMGWDCPNAAQQLASNAMQVIKTRGRDLKIAVLLVTTMLRLLAASFPGVVLTGEPGMGERSHVWMVAKTTVERESFPYDAKHLSFDLYCNPSIHPCTHRLFEEWFLRLYVLAQTQVL</sequence>